<feature type="domain" description="N-acetyltransferase" evidence="1">
    <location>
        <begin position="8"/>
        <end position="143"/>
    </location>
</feature>
<sequence length="145" mass="16358">MRIECNVLTLRSLDDEAAFFALLGRFFASPGVRRACGGYPLNDGPRYRWFVARCRRDGRALAFISIEEQPGVVRIRQGYVRPEARGRGLFRELRGRVLAHIEQLQATAVVRLPAAAAEHLQPYGFIVSGTRGRWVILEKAPHETP</sequence>
<dbReference type="SUPFAM" id="SSF55729">
    <property type="entry name" value="Acyl-CoA N-acyltransferases (Nat)"/>
    <property type="match status" value="1"/>
</dbReference>
<name>A0A0S4WNI0_RALSL</name>
<evidence type="ECO:0000259" key="1">
    <source>
        <dbReference type="PROSITE" id="PS51186"/>
    </source>
</evidence>
<gene>
    <name evidence="3" type="ORF">LH706_22525</name>
    <name evidence="2" type="ORF">RUN215_v1_70035</name>
</gene>
<evidence type="ECO:0000313" key="2">
    <source>
        <dbReference type="EMBL" id="CUV53096.1"/>
    </source>
</evidence>
<dbReference type="GO" id="GO:0016747">
    <property type="term" value="F:acyltransferase activity, transferring groups other than amino-acyl groups"/>
    <property type="evidence" value="ECO:0007669"/>
    <property type="project" value="InterPro"/>
</dbReference>
<evidence type="ECO:0000313" key="3">
    <source>
        <dbReference type="EMBL" id="UZF16768.1"/>
    </source>
</evidence>
<reference evidence="3" key="2">
    <citation type="submission" date="2021-10" db="EMBL/GenBank/DDBJ databases">
        <title>Complete genome sequences of five Ralstonia solancearum strains isolated from sunflower.</title>
        <authorList>
            <person name="She X."/>
            <person name="He Z."/>
        </authorList>
    </citation>
    <scope>NUCLEOTIDE SEQUENCE</scope>
    <source>
        <strain evidence="3">RS638</strain>
        <plasmid evidence="3">p1</plasmid>
    </source>
</reference>
<organism evidence="2">
    <name type="scientific">Ralstonia solanacearum</name>
    <name type="common">Pseudomonas solanacearum</name>
    <dbReference type="NCBI Taxonomy" id="305"/>
    <lineage>
        <taxon>Bacteria</taxon>
        <taxon>Pseudomonadati</taxon>
        <taxon>Pseudomonadota</taxon>
        <taxon>Betaproteobacteria</taxon>
        <taxon>Burkholderiales</taxon>
        <taxon>Burkholderiaceae</taxon>
        <taxon>Ralstonia</taxon>
        <taxon>Ralstonia solanacearum species complex</taxon>
    </lineage>
</organism>
<reference evidence="2" key="1">
    <citation type="submission" date="2015-10" db="EMBL/GenBank/DDBJ databases">
        <authorList>
            <person name="Gilbert D.G."/>
        </authorList>
    </citation>
    <scope>NUCLEOTIDE SEQUENCE</scope>
    <source>
        <strain evidence="2">Phyl III-seqv23</strain>
    </source>
</reference>
<dbReference type="Pfam" id="PF00583">
    <property type="entry name" value="Acetyltransf_1"/>
    <property type="match status" value="1"/>
</dbReference>
<dbReference type="EMBL" id="CP085044">
    <property type="protein sequence ID" value="UZF16768.1"/>
    <property type="molecule type" value="Genomic_DNA"/>
</dbReference>
<proteinExistence type="predicted"/>
<dbReference type="InterPro" id="IPR016181">
    <property type="entry name" value="Acyl_CoA_acyltransferase"/>
</dbReference>
<protein>
    <submittedName>
        <fullName evidence="3">Transcriptional regulator</fullName>
    </submittedName>
</protein>
<dbReference type="InterPro" id="IPR000182">
    <property type="entry name" value="GNAT_dom"/>
</dbReference>
<dbReference type="PROSITE" id="PS51186">
    <property type="entry name" value="GNAT"/>
    <property type="match status" value="1"/>
</dbReference>
<dbReference type="AlphaFoldDB" id="A0A0S4WNI0"/>
<dbReference type="Gene3D" id="3.40.630.30">
    <property type="match status" value="1"/>
</dbReference>
<dbReference type="EMBL" id="LN899820">
    <property type="protein sequence ID" value="CUV53096.1"/>
    <property type="molecule type" value="Genomic_DNA"/>
</dbReference>
<keyword evidence="3" id="KW-0614">Plasmid</keyword>
<geneLocation type="plasmid" evidence="3">
    <name>p1</name>
</geneLocation>
<accession>A0A0S4WNI0</accession>